<evidence type="ECO:0000313" key="1">
    <source>
        <dbReference type="EMBL" id="VAH11999.1"/>
    </source>
</evidence>
<dbReference type="Gene3D" id="1.10.8.430">
    <property type="entry name" value="Helical domain of apoptotic protease-activating factors"/>
    <property type="match status" value="1"/>
</dbReference>
<reference evidence="1 2" key="1">
    <citation type="submission" date="2017-09" db="EMBL/GenBank/DDBJ databases">
        <authorList>
            <consortium name="International Durum Wheat Genome Sequencing Consortium (IDWGSC)"/>
            <person name="Milanesi L."/>
        </authorList>
    </citation>
    <scope>NUCLEOTIDE SEQUENCE [LARGE SCALE GENOMIC DNA]</scope>
    <source>
        <strain evidence="2">cv. Svevo</strain>
    </source>
</reference>
<gene>
    <name evidence="1" type="ORF">TRITD_1Bv1G001070</name>
</gene>
<dbReference type="PANTHER" id="PTHR23155">
    <property type="entry name" value="DISEASE RESISTANCE PROTEIN RP"/>
    <property type="match status" value="1"/>
</dbReference>
<dbReference type="InterPro" id="IPR044974">
    <property type="entry name" value="Disease_R_plants"/>
</dbReference>
<protein>
    <recommendedName>
        <fullName evidence="3">NB-ARC domain-containing protein</fullName>
    </recommendedName>
</protein>
<proteinExistence type="predicted"/>
<dbReference type="GO" id="GO:0098542">
    <property type="term" value="P:defense response to other organism"/>
    <property type="evidence" value="ECO:0007669"/>
    <property type="project" value="TreeGrafter"/>
</dbReference>
<dbReference type="InterPro" id="IPR027417">
    <property type="entry name" value="P-loop_NTPase"/>
</dbReference>
<dbReference type="Proteomes" id="UP000324705">
    <property type="component" value="Chromosome 1B"/>
</dbReference>
<dbReference type="GO" id="GO:0043531">
    <property type="term" value="F:ADP binding"/>
    <property type="evidence" value="ECO:0007669"/>
    <property type="project" value="InterPro"/>
</dbReference>
<dbReference type="EMBL" id="LT934112">
    <property type="protein sequence ID" value="VAH11999.1"/>
    <property type="molecule type" value="Genomic_DNA"/>
</dbReference>
<name>A0A9R0V4L9_TRITD</name>
<sequence length="140" mass="15652">MTTTRIGSISRACCFSGGDIIYQMKPLTEDHSERLFYKRIFPQGSKCPAELESLSKAILKKCGGVPLAIITIASILASNGEDQQVEPKYQWDIILGSIGRGLAEGGSAKDMQRILSFSYYDFTFPFEDLFIISQYIFRGF</sequence>
<organism evidence="1 2">
    <name type="scientific">Triticum turgidum subsp. durum</name>
    <name type="common">Durum wheat</name>
    <name type="synonym">Triticum durum</name>
    <dbReference type="NCBI Taxonomy" id="4567"/>
    <lineage>
        <taxon>Eukaryota</taxon>
        <taxon>Viridiplantae</taxon>
        <taxon>Streptophyta</taxon>
        <taxon>Embryophyta</taxon>
        <taxon>Tracheophyta</taxon>
        <taxon>Spermatophyta</taxon>
        <taxon>Magnoliopsida</taxon>
        <taxon>Liliopsida</taxon>
        <taxon>Poales</taxon>
        <taxon>Poaceae</taxon>
        <taxon>BOP clade</taxon>
        <taxon>Pooideae</taxon>
        <taxon>Triticodae</taxon>
        <taxon>Triticeae</taxon>
        <taxon>Triticinae</taxon>
        <taxon>Triticum</taxon>
    </lineage>
</organism>
<dbReference type="OMA" id="KLHESQM"/>
<dbReference type="AlphaFoldDB" id="A0A9R0V4L9"/>
<dbReference type="InterPro" id="IPR042197">
    <property type="entry name" value="Apaf_helical"/>
</dbReference>
<dbReference type="PANTHER" id="PTHR23155:SF1116">
    <property type="entry name" value="OS12G0273300 PROTEIN"/>
    <property type="match status" value="1"/>
</dbReference>
<dbReference type="SUPFAM" id="SSF52540">
    <property type="entry name" value="P-loop containing nucleoside triphosphate hydrolases"/>
    <property type="match status" value="1"/>
</dbReference>
<evidence type="ECO:0008006" key="3">
    <source>
        <dbReference type="Google" id="ProtNLM"/>
    </source>
</evidence>
<evidence type="ECO:0000313" key="2">
    <source>
        <dbReference type="Proteomes" id="UP000324705"/>
    </source>
</evidence>
<keyword evidence="2" id="KW-1185">Reference proteome</keyword>
<accession>A0A9R0V4L9</accession>
<dbReference type="Gramene" id="TRITD1Bv1G001070.1">
    <property type="protein sequence ID" value="TRITD1Bv1G001070.1"/>
    <property type="gene ID" value="TRITD1Bv1G001070"/>
</dbReference>